<keyword evidence="1" id="KW-0560">Oxidoreductase</keyword>
<dbReference type="SUPFAM" id="SSF51905">
    <property type="entry name" value="FAD/NAD(P)-binding domain"/>
    <property type="match status" value="2"/>
</dbReference>
<evidence type="ECO:0000313" key="2">
    <source>
        <dbReference type="EMBL" id="TDQ54011.1"/>
    </source>
</evidence>
<dbReference type="RefSeq" id="WP_208114308.1">
    <property type="nucleotide sequence ID" value="NZ_BAABHR010000066.1"/>
</dbReference>
<dbReference type="AlphaFoldDB" id="A0A4R6V516"/>
<protein>
    <submittedName>
        <fullName evidence="2">Putative flavoprotein involved in K+ transport</fullName>
    </submittedName>
</protein>
<reference evidence="2 3" key="1">
    <citation type="submission" date="2019-03" db="EMBL/GenBank/DDBJ databases">
        <title>Genomic Encyclopedia of Type Strains, Phase IV (KMG-IV): sequencing the most valuable type-strain genomes for metagenomic binning, comparative biology and taxonomic classification.</title>
        <authorList>
            <person name="Goeker M."/>
        </authorList>
    </citation>
    <scope>NUCLEOTIDE SEQUENCE [LARGE SCALE GENOMIC DNA]</scope>
    <source>
        <strain evidence="2 3">DSM 45775</strain>
    </source>
</reference>
<dbReference type="Proteomes" id="UP000295705">
    <property type="component" value="Unassembled WGS sequence"/>
</dbReference>
<evidence type="ECO:0000256" key="1">
    <source>
        <dbReference type="ARBA" id="ARBA00023002"/>
    </source>
</evidence>
<accession>A0A4R6V516</accession>
<dbReference type="GO" id="GO:0004497">
    <property type="term" value="F:monooxygenase activity"/>
    <property type="evidence" value="ECO:0007669"/>
    <property type="project" value="TreeGrafter"/>
</dbReference>
<dbReference type="Pfam" id="PF13738">
    <property type="entry name" value="Pyr_redox_3"/>
    <property type="match status" value="1"/>
</dbReference>
<gene>
    <name evidence="2" type="ORF">EV188_106157</name>
</gene>
<dbReference type="InterPro" id="IPR050982">
    <property type="entry name" value="Auxin_biosynth/cation_transpt"/>
</dbReference>
<dbReference type="Gene3D" id="3.50.50.60">
    <property type="entry name" value="FAD/NAD(P)-binding domain"/>
    <property type="match status" value="2"/>
</dbReference>
<evidence type="ECO:0000313" key="3">
    <source>
        <dbReference type="Proteomes" id="UP000295705"/>
    </source>
</evidence>
<name>A0A4R6V516_9PSEU</name>
<organism evidence="2 3">
    <name type="scientific">Actinomycetospora succinea</name>
    <dbReference type="NCBI Taxonomy" id="663603"/>
    <lineage>
        <taxon>Bacteria</taxon>
        <taxon>Bacillati</taxon>
        <taxon>Actinomycetota</taxon>
        <taxon>Actinomycetes</taxon>
        <taxon>Pseudonocardiales</taxon>
        <taxon>Pseudonocardiaceae</taxon>
        <taxon>Actinomycetospora</taxon>
    </lineage>
</organism>
<sequence length="426" mass="45512">MHATTVIIGAGHAGLAMSRQLTDRSIDHVVLERGEVANSWRTERWDSLRLLTPTWHLGLPGDDGPAGADPAGFLTVPELVSYLDGYAATVAAPVHTGTTVLRVAPHDGGYEVTTDRGTWTCASVVLASGANNVAALPAAAEGVPDDVVSISTARYRSPDDVPEGGVLVVGASASGVQLADELARSGRRVTIATGEHVRMPRTYRGRDAFWWMERAGVLDERYDEVDDIIRARHTPSPQLVGSPSHSDIDLGTLQARGVEVVGKVGRLRDGVAQFSGGLANTVRLADLKLNRLLDRYDTWAQEAGYDDLGDPHRPEPTSVGTSPRIEIDLARDGIRTVLWATGYRPDHSWLALPVLDYKGRLQHDGGVVAGAPGVYVLGSSLLRRRRSTYIGGADQDTAELAAHLADHLAGRSTPPRSAAPEPVSPR</sequence>
<dbReference type="InterPro" id="IPR036188">
    <property type="entry name" value="FAD/NAD-bd_sf"/>
</dbReference>
<proteinExistence type="predicted"/>
<comment type="caution">
    <text evidence="2">The sequence shown here is derived from an EMBL/GenBank/DDBJ whole genome shotgun (WGS) entry which is preliminary data.</text>
</comment>
<dbReference type="EMBL" id="SNYO01000006">
    <property type="protein sequence ID" value="TDQ54011.1"/>
    <property type="molecule type" value="Genomic_DNA"/>
</dbReference>
<dbReference type="PANTHER" id="PTHR43539:SF78">
    <property type="entry name" value="FLAVIN-CONTAINING MONOOXYGENASE"/>
    <property type="match status" value="1"/>
</dbReference>
<keyword evidence="3" id="KW-1185">Reference proteome</keyword>
<dbReference type="GO" id="GO:0050660">
    <property type="term" value="F:flavin adenine dinucleotide binding"/>
    <property type="evidence" value="ECO:0007669"/>
    <property type="project" value="TreeGrafter"/>
</dbReference>
<dbReference type="PRINTS" id="PR00411">
    <property type="entry name" value="PNDRDTASEI"/>
</dbReference>
<dbReference type="PANTHER" id="PTHR43539">
    <property type="entry name" value="FLAVIN-BINDING MONOOXYGENASE-LIKE PROTEIN (AFU_ORTHOLOGUE AFUA_4G09220)"/>
    <property type="match status" value="1"/>
</dbReference>